<keyword evidence="1" id="KW-0812">Transmembrane</keyword>
<dbReference type="AlphaFoldDB" id="A0A9P6AKV0"/>
<name>A0A9P6AKV0_9AGAM</name>
<evidence type="ECO:0000313" key="3">
    <source>
        <dbReference type="Proteomes" id="UP000886523"/>
    </source>
</evidence>
<dbReference type="EMBL" id="MU129088">
    <property type="protein sequence ID" value="KAF9507209.1"/>
    <property type="molecule type" value="Genomic_DNA"/>
</dbReference>
<accession>A0A9P6AKV0</accession>
<gene>
    <name evidence="2" type="ORF">BS47DRAFT_1385234</name>
</gene>
<keyword evidence="1" id="KW-1133">Transmembrane helix</keyword>
<organism evidence="2 3">
    <name type="scientific">Hydnum rufescens UP504</name>
    <dbReference type="NCBI Taxonomy" id="1448309"/>
    <lineage>
        <taxon>Eukaryota</taxon>
        <taxon>Fungi</taxon>
        <taxon>Dikarya</taxon>
        <taxon>Basidiomycota</taxon>
        <taxon>Agaricomycotina</taxon>
        <taxon>Agaricomycetes</taxon>
        <taxon>Cantharellales</taxon>
        <taxon>Hydnaceae</taxon>
        <taxon>Hydnum</taxon>
    </lineage>
</organism>
<feature type="transmembrane region" description="Helical" evidence="1">
    <location>
        <begin position="7"/>
        <end position="27"/>
    </location>
</feature>
<comment type="caution">
    <text evidence="2">The sequence shown here is derived from an EMBL/GenBank/DDBJ whole genome shotgun (WGS) entry which is preliminary data.</text>
</comment>
<evidence type="ECO:0000256" key="1">
    <source>
        <dbReference type="SAM" id="Phobius"/>
    </source>
</evidence>
<protein>
    <submittedName>
        <fullName evidence="2">Uncharacterized protein</fullName>
    </submittedName>
</protein>
<proteinExistence type="predicted"/>
<dbReference type="Proteomes" id="UP000886523">
    <property type="component" value="Unassembled WGS sequence"/>
</dbReference>
<reference evidence="2" key="1">
    <citation type="journal article" date="2020" name="Nat. Commun.">
        <title>Large-scale genome sequencing of mycorrhizal fungi provides insights into the early evolution of symbiotic traits.</title>
        <authorList>
            <person name="Miyauchi S."/>
            <person name="Kiss E."/>
            <person name="Kuo A."/>
            <person name="Drula E."/>
            <person name="Kohler A."/>
            <person name="Sanchez-Garcia M."/>
            <person name="Morin E."/>
            <person name="Andreopoulos B."/>
            <person name="Barry K.W."/>
            <person name="Bonito G."/>
            <person name="Buee M."/>
            <person name="Carver A."/>
            <person name="Chen C."/>
            <person name="Cichocki N."/>
            <person name="Clum A."/>
            <person name="Culley D."/>
            <person name="Crous P.W."/>
            <person name="Fauchery L."/>
            <person name="Girlanda M."/>
            <person name="Hayes R.D."/>
            <person name="Keri Z."/>
            <person name="LaButti K."/>
            <person name="Lipzen A."/>
            <person name="Lombard V."/>
            <person name="Magnuson J."/>
            <person name="Maillard F."/>
            <person name="Murat C."/>
            <person name="Nolan M."/>
            <person name="Ohm R.A."/>
            <person name="Pangilinan J."/>
            <person name="Pereira M.F."/>
            <person name="Perotto S."/>
            <person name="Peter M."/>
            <person name="Pfister S."/>
            <person name="Riley R."/>
            <person name="Sitrit Y."/>
            <person name="Stielow J.B."/>
            <person name="Szollosi G."/>
            <person name="Zifcakova L."/>
            <person name="Stursova M."/>
            <person name="Spatafora J.W."/>
            <person name="Tedersoo L."/>
            <person name="Vaario L.M."/>
            <person name="Yamada A."/>
            <person name="Yan M."/>
            <person name="Wang P."/>
            <person name="Xu J."/>
            <person name="Bruns T."/>
            <person name="Baldrian P."/>
            <person name="Vilgalys R."/>
            <person name="Dunand C."/>
            <person name="Henrissat B."/>
            <person name="Grigoriev I.V."/>
            <person name="Hibbett D."/>
            <person name="Nagy L.G."/>
            <person name="Martin F.M."/>
        </authorList>
    </citation>
    <scope>NUCLEOTIDE SEQUENCE</scope>
    <source>
        <strain evidence="2">UP504</strain>
    </source>
</reference>
<sequence>MALYTISTGLITSILSCSLLATFVKYGFHFSELTLSIPLGSCYCITMLANLHMRTRLRARLATPSPFQLVSSIKRRMRQNVGDSRSEDRSQSTRISIITEVVSDNVAMKPVQPHIPQGPDFPQ</sequence>
<feature type="transmembrane region" description="Helical" evidence="1">
    <location>
        <begin position="33"/>
        <end position="51"/>
    </location>
</feature>
<evidence type="ECO:0000313" key="2">
    <source>
        <dbReference type="EMBL" id="KAF9507209.1"/>
    </source>
</evidence>
<keyword evidence="1" id="KW-0472">Membrane</keyword>
<keyword evidence="3" id="KW-1185">Reference proteome</keyword>